<sequence length="387" mass="44382">MEAPGLLSDLLPLDELQLDRDIAYYLTSDVRMHAMPFEPRQQPKVALSPSSQEHSPSESEGKESISQKYRRRQKEELKHLQEQVTQLSSHLAVLMNVKALEAEGGSEWERMARSQKLNSQRAISENSRLKRALEEQLKLAQALDQLLVKRPRLATFPTLDLDDWKLRKLCSDPERRRRSFHALVDDAHEQVDAMLLRAGLMEATEDTRHLNVTVNPRGDSIVLEAHSLRYRDCNFISNGMKCWAVWNHREGIVLPNNATLEVLEQLDENSVYCRITSYLDKMTPFIQTLGAVKRYIENDRIVFVLQTVLDDDVHAHQLGFYIGNMTATVVVVPQGPYRSMRRLCLSGQLPLEPPKQNPLCSSPRSLIRDVFLNHLRTTFDALEHLMG</sequence>
<dbReference type="Proteomes" id="UP000243579">
    <property type="component" value="Unassembled WGS sequence"/>
</dbReference>
<evidence type="ECO:0000313" key="3">
    <source>
        <dbReference type="Proteomes" id="UP000243579"/>
    </source>
</evidence>
<dbReference type="OrthoDB" id="73010at2759"/>
<gene>
    <name evidence="2" type="ORF">ACHHYP_00612</name>
</gene>
<dbReference type="CDD" id="cd14686">
    <property type="entry name" value="bZIP"/>
    <property type="match status" value="1"/>
</dbReference>
<dbReference type="EMBL" id="JNBR01000005">
    <property type="protein sequence ID" value="OQS01554.1"/>
    <property type="molecule type" value="Genomic_DNA"/>
</dbReference>
<comment type="caution">
    <text evidence="2">The sequence shown here is derived from an EMBL/GenBank/DDBJ whole genome shotgun (WGS) entry which is preliminary data.</text>
</comment>
<feature type="region of interest" description="Disordered" evidence="1">
    <location>
        <begin position="38"/>
        <end position="74"/>
    </location>
</feature>
<dbReference type="AlphaFoldDB" id="A0A1V9ZU85"/>
<keyword evidence="3" id="KW-1185">Reference proteome</keyword>
<evidence type="ECO:0008006" key="4">
    <source>
        <dbReference type="Google" id="ProtNLM"/>
    </source>
</evidence>
<name>A0A1V9ZU85_ACHHY</name>
<proteinExistence type="predicted"/>
<evidence type="ECO:0000256" key="1">
    <source>
        <dbReference type="SAM" id="MobiDB-lite"/>
    </source>
</evidence>
<feature type="compositionally biased region" description="Basic and acidic residues" evidence="1">
    <location>
        <begin position="55"/>
        <end position="65"/>
    </location>
</feature>
<accession>A0A1V9ZU85</accession>
<evidence type="ECO:0000313" key="2">
    <source>
        <dbReference type="EMBL" id="OQS01554.1"/>
    </source>
</evidence>
<organism evidence="2 3">
    <name type="scientific">Achlya hypogyna</name>
    <name type="common">Oomycete</name>
    <name type="synonym">Protoachlya hypogyna</name>
    <dbReference type="NCBI Taxonomy" id="1202772"/>
    <lineage>
        <taxon>Eukaryota</taxon>
        <taxon>Sar</taxon>
        <taxon>Stramenopiles</taxon>
        <taxon>Oomycota</taxon>
        <taxon>Saprolegniomycetes</taxon>
        <taxon>Saprolegniales</taxon>
        <taxon>Achlyaceae</taxon>
        <taxon>Achlya</taxon>
    </lineage>
</organism>
<reference evidence="2 3" key="1">
    <citation type="journal article" date="2014" name="Genome Biol. Evol.">
        <title>The secreted proteins of Achlya hypogyna and Thraustotheca clavata identify the ancestral oomycete secretome and reveal gene acquisitions by horizontal gene transfer.</title>
        <authorList>
            <person name="Misner I."/>
            <person name="Blouin N."/>
            <person name="Leonard G."/>
            <person name="Richards T.A."/>
            <person name="Lane C.E."/>
        </authorList>
    </citation>
    <scope>NUCLEOTIDE SEQUENCE [LARGE SCALE GENOMIC DNA]</scope>
    <source>
        <strain evidence="2 3">ATCC 48635</strain>
    </source>
</reference>
<protein>
    <recommendedName>
        <fullName evidence="4">M96 mating-specific protein family</fullName>
    </recommendedName>
</protein>